<keyword evidence="3" id="KW-1185">Reference proteome</keyword>
<feature type="region of interest" description="Disordered" evidence="1">
    <location>
        <begin position="193"/>
        <end position="239"/>
    </location>
</feature>
<reference evidence="2 3" key="1">
    <citation type="submission" date="2014-06" db="EMBL/GenBank/DDBJ databases">
        <title>Evolutionary Origins and Diversification of the Mycorrhizal Mutualists.</title>
        <authorList>
            <consortium name="DOE Joint Genome Institute"/>
            <consortium name="Mycorrhizal Genomics Consortium"/>
            <person name="Kohler A."/>
            <person name="Kuo A."/>
            <person name="Nagy L.G."/>
            <person name="Floudas D."/>
            <person name="Copeland A."/>
            <person name="Barry K.W."/>
            <person name="Cichocki N."/>
            <person name="Veneault-Fourrey C."/>
            <person name="LaButti K."/>
            <person name="Lindquist E.A."/>
            <person name="Lipzen A."/>
            <person name="Lundell T."/>
            <person name="Morin E."/>
            <person name="Murat C."/>
            <person name="Riley R."/>
            <person name="Ohm R."/>
            <person name="Sun H."/>
            <person name="Tunlid A."/>
            <person name="Henrissat B."/>
            <person name="Grigoriev I.V."/>
            <person name="Hibbett D.S."/>
            <person name="Martin F."/>
        </authorList>
    </citation>
    <scope>NUCLEOTIDE SEQUENCE [LARGE SCALE GENOMIC DNA]</scope>
    <source>
        <strain evidence="2 3">FD-325 SS-3</strain>
    </source>
</reference>
<dbReference type="EMBL" id="KN832803">
    <property type="protein sequence ID" value="KII82655.1"/>
    <property type="molecule type" value="Genomic_DNA"/>
</dbReference>
<feature type="non-terminal residue" evidence="2">
    <location>
        <position position="1"/>
    </location>
</feature>
<evidence type="ECO:0000313" key="3">
    <source>
        <dbReference type="Proteomes" id="UP000053263"/>
    </source>
</evidence>
<sequence>PAHRLTTTAPARIHAQRAHRSYQAALGVPTAIATPTPLPRPRHVTAYPNDTHLRAHLRAPPPLFLPTTFNHTPLISASRSGPGTLPPRQTEHRDAGRPQHAPSWTATNDERRVPVSRETQGRRGMEGREGMGSGYDGERRASSPSFDAVPAGPVGKRHGRAAQRSRVPRGRCTRAANDAPALDVPAFALPALDDLRGRPPRACRPRARRPRARRPRARRSPRTPSPRLPSTRSPSPRSTIPADVLPAFVALAVPALAVPVSTPPRPPFHHALAVSHTPPPALTFPCIPPSWVSQ</sequence>
<evidence type="ECO:0000256" key="1">
    <source>
        <dbReference type="SAM" id="MobiDB-lite"/>
    </source>
</evidence>
<feature type="compositionally biased region" description="Low complexity" evidence="1">
    <location>
        <begin position="228"/>
        <end position="239"/>
    </location>
</feature>
<feature type="compositionally biased region" description="Basic residues" evidence="1">
    <location>
        <begin position="198"/>
        <end position="221"/>
    </location>
</feature>
<accession>A0A0C9SUW6</accession>
<dbReference type="Proteomes" id="UP000053263">
    <property type="component" value="Unassembled WGS sequence"/>
</dbReference>
<gene>
    <name evidence="2" type="ORF">PLICRDRAFT_181203</name>
</gene>
<dbReference type="HOGENOM" id="CLU_948520_0_0_1"/>
<organism evidence="2 3">
    <name type="scientific">Plicaturopsis crispa FD-325 SS-3</name>
    <dbReference type="NCBI Taxonomy" id="944288"/>
    <lineage>
        <taxon>Eukaryota</taxon>
        <taxon>Fungi</taxon>
        <taxon>Dikarya</taxon>
        <taxon>Basidiomycota</taxon>
        <taxon>Agaricomycotina</taxon>
        <taxon>Agaricomycetes</taxon>
        <taxon>Agaricomycetidae</taxon>
        <taxon>Amylocorticiales</taxon>
        <taxon>Amylocorticiaceae</taxon>
        <taxon>Plicatura</taxon>
        <taxon>Plicaturopsis crispa</taxon>
    </lineage>
</organism>
<dbReference type="AlphaFoldDB" id="A0A0C9SUW6"/>
<proteinExistence type="predicted"/>
<evidence type="ECO:0000313" key="2">
    <source>
        <dbReference type="EMBL" id="KII82655.1"/>
    </source>
</evidence>
<feature type="compositionally biased region" description="Polar residues" evidence="1">
    <location>
        <begin position="72"/>
        <end position="81"/>
    </location>
</feature>
<feature type="region of interest" description="Disordered" evidence="1">
    <location>
        <begin position="72"/>
        <end position="176"/>
    </location>
</feature>
<feature type="compositionally biased region" description="Basic residues" evidence="1">
    <location>
        <begin position="155"/>
        <end position="172"/>
    </location>
</feature>
<feature type="compositionally biased region" description="Basic and acidic residues" evidence="1">
    <location>
        <begin position="108"/>
        <end position="129"/>
    </location>
</feature>
<name>A0A0C9SUW6_PLICR</name>
<protein>
    <submittedName>
        <fullName evidence="2">Uncharacterized protein</fullName>
    </submittedName>
</protein>